<evidence type="ECO:0000313" key="1">
    <source>
        <dbReference type="EMBL" id="KAL1005282.1"/>
    </source>
</evidence>
<comment type="caution">
    <text evidence="1">The sequence shown here is derived from an EMBL/GenBank/DDBJ whole genome shotgun (WGS) entry which is preliminary data.</text>
</comment>
<dbReference type="AlphaFoldDB" id="A0ABD0XC88"/>
<gene>
    <name evidence="1" type="ORF">UPYG_G00057080</name>
</gene>
<protein>
    <submittedName>
        <fullName evidence="1">Uncharacterized protein</fullName>
    </submittedName>
</protein>
<dbReference type="Proteomes" id="UP001557470">
    <property type="component" value="Unassembled WGS sequence"/>
</dbReference>
<feature type="non-terminal residue" evidence="1">
    <location>
        <position position="62"/>
    </location>
</feature>
<reference evidence="1 2" key="1">
    <citation type="submission" date="2024-06" db="EMBL/GenBank/DDBJ databases">
        <authorList>
            <person name="Pan Q."/>
            <person name="Wen M."/>
            <person name="Jouanno E."/>
            <person name="Zahm M."/>
            <person name="Klopp C."/>
            <person name="Cabau C."/>
            <person name="Louis A."/>
            <person name="Berthelot C."/>
            <person name="Parey E."/>
            <person name="Roest Crollius H."/>
            <person name="Montfort J."/>
            <person name="Robinson-Rechavi M."/>
            <person name="Bouchez O."/>
            <person name="Lampietro C."/>
            <person name="Lopez Roques C."/>
            <person name="Donnadieu C."/>
            <person name="Postlethwait J."/>
            <person name="Bobe J."/>
            <person name="Verreycken H."/>
            <person name="Guiguen Y."/>
        </authorList>
    </citation>
    <scope>NUCLEOTIDE SEQUENCE [LARGE SCALE GENOMIC DNA]</scope>
    <source>
        <strain evidence="1">Up_M1</strain>
        <tissue evidence="1">Testis</tissue>
    </source>
</reference>
<keyword evidence="2" id="KW-1185">Reference proteome</keyword>
<evidence type="ECO:0000313" key="2">
    <source>
        <dbReference type="Proteomes" id="UP001557470"/>
    </source>
</evidence>
<accession>A0ABD0XC88</accession>
<organism evidence="1 2">
    <name type="scientific">Umbra pygmaea</name>
    <name type="common">Eastern mudminnow</name>
    <dbReference type="NCBI Taxonomy" id="75934"/>
    <lineage>
        <taxon>Eukaryota</taxon>
        <taxon>Metazoa</taxon>
        <taxon>Chordata</taxon>
        <taxon>Craniata</taxon>
        <taxon>Vertebrata</taxon>
        <taxon>Euteleostomi</taxon>
        <taxon>Actinopterygii</taxon>
        <taxon>Neopterygii</taxon>
        <taxon>Teleostei</taxon>
        <taxon>Protacanthopterygii</taxon>
        <taxon>Esociformes</taxon>
        <taxon>Umbridae</taxon>
        <taxon>Umbra</taxon>
    </lineage>
</organism>
<sequence>MQSQVGQYMVYHNIIIHHNFTIATNYHGAGVGVISLFLHMSKTVKLKGFNCFATFAGRKLLF</sequence>
<dbReference type="EMBL" id="JAGEUA010000002">
    <property type="protein sequence ID" value="KAL1005282.1"/>
    <property type="molecule type" value="Genomic_DNA"/>
</dbReference>
<name>A0ABD0XC88_UMBPY</name>
<proteinExistence type="predicted"/>